<comment type="caution">
    <text evidence="1">The sequence shown here is derived from an EMBL/GenBank/DDBJ whole genome shotgun (WGS) entry which is preliminary data.</text>
</comment>
<evidence type="ECO:0000313" key="2">
    <source>
        <dbReference type="Proteomes" id="UP000777784"/>
    </source>
</evidence>
<accession>A0A948RV62</accession>
<sequence>MMTFRSPFIHGLRTSILVVALLMAAVPVLEAQTDLGGQRVGTASGTFLKIPFSARGAALGGAYAALVTGPEAVFINPAGLSLQEGSGVAVGFVQWPADLTITSAVYSHYHRGLDMHLAIFGAGMHTTMTETTEFNPLGIDGREFSFSDWVAGLSMSRHFTDRLTIGVGIRYFRENLGTEIGGPSINAVLFDAGNIYRLGFRAARLAFSINNFGGDLRPGGSYVSSTQGTEIRYAAFSAPTLFRLSFAIDTWRRNDQVLWMVTEIQNHADNEETFIGGMEYGYGNILTLRAGYNFNSDVFRLGLGGGLKTEVGGNPLALDYAYSDGDYLGDVHHWSLTFNF</sequence>
<dbReference type="EMBL" id="JAHJDP010000032">
    <property type="protein sequence ID" value="MBU2690571.1"/>
    <property type="molecule type" value="Genomic_DNA"/>
</dbReference>
<name>A0A948RV62_UNCEI</name>
<evidence type="ECO:0000313" key="1">
    <source>
        <dbReference type="EMBL" id="MBU2690571.1"/>
    </source>
</evidence>
<dbReference type="NCBIfam" id="NF033709">
    <property type="entry name" value="PorV_fam"/>
    <property type="match status" value="1"/>
</dbReference>
<organism evidence="1 2">
    <name type="scientific">Eiseniibacteriota bacterium</name>
    <dbReference type="NCBI Taxonomy" id="2212470"/>
    <lineage>
        <taxon>Bacteria</taxon>
        <taxon>Candidatus Eiseniibacteriota</taxon>
    </lineage>
</organism>
<reference evidence="1" key="1">
    <citation type="submission" date="2021-05" db="EMBL/GenBank/DDBJ databases">
        <title>Energy efficiency and biological interactions define the core microbiome of deep oligotrophic groundwater.</title>
        <authorList>
            <person name="Mehrshad M."/>
            <person name="Lopez-Fernandez M."/>
            <person name="Bell E."/>
            <person name="Bernier-Latmani R."/>
            <person name="Bertilsson S."/>
            <person name="Dopson M."/>
        </authorList>
    </citation>
    <scope>NUCLEOTIDE SEQUENCE</scope>
    <source>
        <strain evidence="1">Modern_marine.mb.64</strain>
    </source>
</reference>
<dbReference type="Gene3D" id="2.40.160.60">
    <property type="entry name" value="Outer membrane protein transport protein (OMPP1/FadL/TodX)"/>
    <property type="match status" value="1"/>
</dbReference>
<proteinExistence type="predicted"/>
<dbReference type="AlphaFoldDB" id="A0A948RV62"/>
<dbReference type="Proteomes" id="UP000777784">
    <property type="component" value="Unassembled WGS sequence"/>
</dbReference>
<dbReference type="SUPFAM" id="SSF56935">
    <property type="entry name" value="Porins"/>
    <property type="match status" value="1"/>
</dbReference>
<gene>
    <name evidence="1" type="ORF">KJ970_06545</name>
</gene>
<protein>
    <submittedName>
        <fullName evidence="1">PorV/PorQ family protein</fullName>
    </submittedName>
</protein>